<reference evidence="5 6" key="1">
    <citation type="submission" date="2023-06" db="EMBL/GenBank/DDBJ databases">
        <authorList>
            <person name="Oyuntsetseg B."/>
            <person name="Kim S.B."/>
        </authorList>
    </citation>
    <scope>NUCLEOTIDE SEQUENCE [LARGE SCALE GENOMIC DNA]</scope>
    <source>
        <strain evidence="5 6">2-15</strain>
    </source>
</reference>
<dbReference type="InterPro" id="IPR013320">
    <property type="entry name" value="ConA-like_dom_sf"/>
</dbReference>
<feature type="compositionally biased region" description="Pro residues" evidence="3">
    <location>
        <begin position="65"/>
        <end position="75"/>
    </location>
</feature>
<sequence>MRTILVGKRRAFTSRTISGRPFGRLLQRLSAPVAVLLFLALLLTPGLSAAPVAAAAGQDSGVGPGPTPTTPPQPGNIPTLEDGYGATPDQQKAMSAASAQAKSTGKAVVVAGLTDETTQVEANAAGGFALTTNAQPVRTLQGGAWKSIDTTLHRNHDGTYSPAVTAYGSVTLSGGGHGPLATTTAKSVRYTMSWPGPLPAPQVSGSTATYHDVLPGVDLAVSAGRTGGFSEVLVVKNAAAAKNPALATLALPITASGGSVHAGNLGGLTVSGKADAPVLDAPTPFMWDSNTAVTAATGGGKVAADPSDTTHPGLTARQAVVATKVTPSTLSLVPDAHLLTAPSTVFPVYIDPSFNWHPASGGTPAFDEVKQGQPCPNTSFYNRTGPDGDNGLLGVGYNNWDSCIGIQRTYYQWQLPSVIWGAHIGNTSGQPAATVNVSKLYSAACGVSSTDYLHLTGGIGSGTSWNNQPSPGPVIGSATLRPAAGNNCVNNSAVPFGFNVSSQIATAAANHSSQFTVSLTGNETRGSLEFSRFSDNPSLQIFYNLIPNTPGPLTAAAGSDNLGCATAAPYPYLGKTIATNTPVLKATVTDPDADHLQATFKYWIDGTTTTHTGTSADNIASGTTANYSLPSSFTSSLTNGQVVDWQAQSTDGQDTSAWSPICHFIAEPTAPSEPSISSADGAFPDDLTVGKPANSPGQFTEASTGGTVSKLVRGLDQAPPTTNPPAADVVPFTGGGAITPAGHWTLADGTGTTAKNSAGSDAMTLSGGASWTTDPSRGNVLSFDGSTGGAVTTGPVVKSDGSFTMAAWVDLTNNSGYQTFLTQEGSAVGGFYLEYESDVNQWAFARFATDSPATGIRARASVAPVLNTWTHLAGTFDAATGTMTIYINGVAAGTAVDSTPWNATGPLVIGHGFYNSAANNYVHGSISDVQLYQAALGSQELNQVVRQGGVVQPAGRWRMLDGSGGTAADATSGAHAATLAGGYTWTSTPTPAVKFNGSTGYAATAQSVVDTSHSFTASVWVNPATLSVAVLVPRHLEAQCHDRQPRLARWVHPPDR</sequence>
<organism evidence="5 6">
    <name type="scientific">Amycolatopsis carbonis</name>
    <dbReference type="NCBI Taxonomy" id="715471"/>
    <lineage>
        <taxon>Bacteria</taxon>
        <taxon>Bacillati</taxon>
        <taxon>Actinomycetota</taxon>
        <taxon>Actinomycetes</taxon>
        <taxon>Pseudonocardiales</taxon>
        <taxon>Pseudonocardiaceae</taxon>
        <taxon>Amycolatopsis</taxon>
    </lineage>
</organism>
<feature type="compositionally biased region" description="Polar residues" evidence="3">
    <location>
        <begin position="695"/>
        <end position="707"/>
    </location>
</feature>
<feature type="region of interest" description="Disordered" evidence="3">
    <location>
        <begin position="56"/>
        <end position="88"/>
    </location>
</feature>
<evidence type="ECO:0000256" key="3">
    <source>
        <dbReference type="SAM" id="MobiDB-lite"/>
    </source>
</evidence>
<dbReference type="Gene3D" id="2.60.120.200">
    <property type="match status" value="2"/>
</dbReference>
<keyword evidence="2" id="KW-1015">Disulfide bond</keyword>
<dbReference type="EMBL" id="CP127294">
    <property type="protein sequence ID" value="WIX78752.1"/>
    <property type="molecule type" value="Genomic_DNA"/>
</dbReference>
<dbReference type="Proteomes" id="UP001236014">
    <property type="component" value="Chromosome"/>
</dbReference>
<accession>A0A9Y2IFF0</accession>
<evidence type="ECO:0000313" key="5">
    <source>
        <dbReference type="EMBL" id="WIX78752.1"/>
    </source>
</evidence>
<feature type="domain" description="LamG-like jellyroll fold" evidence="4">
    <location>
        <begin position="801"/>
        <end position="939"/>
    </location>
</feature>
<feature type="region of interest" description="Disordered" evidence="3">
    <location>
        <begin position="669"/>
        <end position="734"/>
    </location>
</feature>
<keyword evidence="1" id="KW-0732">Signal</keyword>
<name>A0A9Y2IFF0_9PSEU</name>
<dbReference type="Pfam" id="PF13385">
    <property type="entry name" value="Laminin_G_3"/>
    <property type="match status" value="1"/>
</dbReference>
<proteinExistence type="predicted"/>
<dbReference type="AlphaFoldDB" id="A0A9Y2IFF0"/>
<dbReference type="SUPFAM" id="SSF49899">
    <property type="entry name" value="Concanavalin A-like lectins/glucanases"/>
    <property type="match status" value="2"/>
</dbReference>
<gene>
    <name evidence="5" type="ORF">QRX50_46740</name>
</gene>
<evidence type="ECO:0000256" key="1">
    <source>
        <dbReference type="ARBA" id="ARBA00022729"/>
    </source>
</evidence>
<dbReference type="RefSeq" id="WP_285969457.1">
    <property type="nucleotide sequence ID" value="NZ_CP127294.1"/>
</dbReference>
<protein>
    <submittedName>
        <fullName evidence="5">LamG domain-containing protein</fullName>
    </submittedName>
</protein>
<evidence type="ECO:0000259" key="4">
    <source>
        <dbReference type="SMART" id="SM00560"/>
    </source>
</evidence>
<dbReference type="KEGG" id="acab:QRX50_46740"/>
<dbReference type="InterPro" id="IPR006558">
    <property type="entry name" value="LamG-like"/>
</dbReference>
<evidence type="ECO:0000313" key="6">
    <source>
        <dbReference type="Proteomes" id="UP001236014"/>
    </source>
</evidence>
<dbReference type="SMART" id="SM00560">
    <property type="entry name" value="LamGL"/>
    <property type="match status" value="1"/>
</dbReference>
<keyword evidence="6" id="KW-1185">Reference proteome</keyword>
<evidence type="ECO:0000256" key="2">
    <source>
        <dbReference type="ARBA" id="ARBA00023157"/>
    </source>
</evidence>